<keyword evidence="1" id="KW-0472">Membrane</keyword>
<evidence type="ECO:0000313" key="3">
    <source>
        <dbReference type="Proteomes" id="UP000177369"/>
    </source>
</evidence>
<keyword evidence="1" id="KW-0812">Transmembrane</keyword>
<accession>A0A1F5G8Z0</accession>
<feature type="transmembrane region" description="Helical" evidence="1">
    <location>
        <begin position="56"/>
        <end position="80"/>
    </location>
</feature>
<dbReference type="NCBIfam" id="TIGR02532">
    <property type="entry name" value="IV_pilin_GFxxxE"/>
    <property type="match status" value="1"/>
</dbReference>
<dbReference type="EMBL" id="MFBD01000032">
    <property type="protein sequence ID" value="OGD88309.1"/>
    <property type="molecule type" value="Genomic_DNA"/>
</dbReference>
<dbReference type="SUPFAM" id="SSF54523">
    <property type="entry name" value="Pili subunits"/>
    <property type="match status" value="1"/>
</dbReference>
<comment type="caution">
    <text evidence="2">The sequence shown here is derived from an EMBL/GenBank/DDBJ whole genome shotgun (WGS) entry which is preliminary data.</text>
</comment>
<sequence>MKNKLPRVKNPRFSPILSFGSSSEIELPRKYVFPSLHPRPNIQFLARFSRSENKQAFTLIELLIVIAIMGILAAAIMIAINPGKRSAQARDAIRKQHINSIANALVSYYTLYGHYPNELRCDTSRGSSVGFYEVGTSGHDCSSMSGNDWQAYSQSILEQLVNEGFLKRLPVDPLNDSHFYYKYEPSAQDLNPISGRYCSLVPCDRYWIGARLESVDDPSKQYRIVFRCTDDSDWLLQGTGCKEVEFPEALWPQSLSFDTSLTKF</sequence>
<dbReference type="InterPro" id="IPR045584">
    <property type="entry name" value="Pilin-like"/>
</dbReference>
<reference evidence="2 3" key="1">
    <citation type="journal article" date="2016" name="Nat. Commun.">
        <title>Thousands of microbial genomes shed light on interconnected biogeochemical processes in an aquifer system.</title>
        <authorList>
            <person name="Anantharaman K."/>
            <person name="Brown C.T."/>
            <person name="Hug L.A."/>
            <person name="Sharon I."/>
            <person name="Castelle C.J."/>
            <person name="Probst A.J."/>
            <person name="Thomas B.C."/>
            <person name="Singh A."/>
            <person name="Wilkins M.J."/>
            <person name="Karaoz U."/>
            <person name="Brodie E.L."/>
            <person name="Williams K.H."/>
            <person name="Hubbard S.S."/>
            <person name="Banfield J.F."/>
        </authorList>
    </citation>
    <scope>NUCLEOTIDE SEQUENCE [LARGE SCALE GENOMIC DNA]</scope>
</reference>
<dbReference type="Gene3D" id="3.30.700.10">
    <property type="entry name" value="Glycoprotein, Type 4 Pilin"/>
    <property type="match status" value="1"/>
</dbReference>
<dbReference type="InterPro" id="IPR012902">
    <property type="entry name" value="N_methyl_site"/>
</dbReference>
<dbReference type="Pfam" id="PF07963">
    <property type="entry name" value="N_methyl"/>
    <property type="match status" value="1"/>
</dbReference>
<evidence type="ECO:0008006" key="4">
    <source>
        <dbReference type="Google" id="ProtNLM"/>
    </source>
</evidence>
<gene>
    <name evidence="2" type="ORF">A3D04_00180</name>
</gene>
<protein>
    <recommendedName>
        <fullName evidence="4">Type II secretion system protein GspG C-terminal domain-containing protein</fullName>
    </recommendedName>
</protein>
<proteinExistence type="predicted"/>
<dbReference type="AlphaFoldDB" id="A0A1F5G8Z0"/>
<dbReference type="Proteomes" id="UP000177369">
    <property type="component" value="Unassembled WGS sequence"/>
</dbReference>
<dbReference type="PANTHER" id="PTHR30093">
    <property type="entry name" value="GENERAL SECRETION PATHWAY PROTEIN G"/>
    <property type="match status" value="1"/>
</dbReference>
<keyword evidence="1" id="KW-1133">Transmembrane helix</keyword>
<evidence type="ECO:0000256" key="1">
    <source>
        <dbReference type="SAM" id="Phobius"/>
    </source>
</evidence>
<name>A0A1F5G8Z0_9BACT</name>
<evidence type="ECO:0000313" key="2">
    <source>
        <dbReference type="EMBL" id="OGD88309.1"/>
    </source>
</evidence>
<organism evidence="2 3">
    <name type="scientific">Candidatus Curtissbacteria bacterium RIFCSPHIGHO2_02_FULL_40_16b</name>
    <dbReference type="NCBI Taxonomy" id="1797714"/>
    <lineage>
        <taxon>Bacteria</taxon>
        <taxon>Candidatus Curtissiibacteriota</taxon>
    </lineage>
</organism>